<dbReference type="Proteomes" id="UP000623129">
    <property type="component" value="Unassembled WGS sequence"/>
</dbReference>
<dbReference type="InterPro" id="IPR001245">
    <property type="entry name" value="Ser-Thr/Tyr_kinase_cat_dom"/>
</dbReference>
<comment type="caution">
    <text evidence="4">The sequence shown here is derived from an EMBL/GenBank/DDBJ whole genome shotgun (WGS) entry which is preliminary data.</text>
</comment>
<dbReference type="Pfam" id="PF07714">
    <property type="entry name" value="PK_Tyr_Ser-Thr"/>
    <property type="match status" value="1"/>
</dbReference>
<dbReference type="PANTHER" id="PTHR27005:SF59">
    <property type="entry name" value="OS12G0615300 PROTEIN"/>
    <property type="match status" value="1"/>
</dbReference>
<evidence type="ECO:0000313" key="5">
    <source>
        <dbReference type="Proteomes" id="UP000623129"/>
    </source>
</evidence>
<name>A0A833QNS7_9POAL</name>
<dbReference type="InterPro" id="IPR000719">
    <property type="entry name" value="Prot_kinase_dom"/>
</dbReference>
<dbReference type="GO" id="GO:0004674">
    <property type="term" value="F:protein serine/threonine kinase activity"/>
    <property type="evidence" value="ECO:0007669"/>
    <property type="project" value="TreeGrafter"/>
</dbReference>
<dbReference type="AlphaFoldDB" id="A0A833QNS7"/>
<dbReference type="Gene3D" id="1.10.510.10">
    <property type="entry name" value="Transferase(Phosphotransferase) domain 1"/>
    <property type="match status" value="1"/>
</dbReference>
<accession>A0A833QNS7</accession>
<evidence type="ECO:0000313" key="4">
    <source>
        <dbReference type="EMBL" id="KAF3325447.1"/>
    </source>
</evidence>
<keyword evidence="1" id="KW-0547">Nucleotide-binding</keyword>
<dbReference type="OrthoDB" id="695555at2759"/>
<dbReference type="GO" id="GO:0005886">
    <property type="term" value="C:plasma membrane"/>
    <property type="evidence" value="ECO:0007669"/>
    <property type="project" value="TreeGrafter"/>
</dbReference>
<dbReference type="InterPro" id="IPR011009">
    <property type="entry name" value="Kinase-like_dom_sf"/>
</dbReference>
<keyword evidence="4" id="KW-0808">Transferase</keyword>
<dbReference type="GO" id="GO:0007166">
    <property type="term" value="P:cell surface receptor signaling pathway"/>
    <property type="evidence" value="ECO:0007669"/>
    <property type="project" value="InterPro"/>
</dbReference>
<gene>
    <name evidence="4" type="ORF">FCM35_KLT10518</name>
</gene>
<keyword evidence="5" id="KW-1185">Reference proteome</keyword>
<keyword evidence="4" id="KW-0675">Receptor</keyword>
<sequence>MEATSVLAGKALMAMPQLQIAPRMQRNFPILLEWLLLVHFSHGYVDPECFYTEIITKKSDVYSFGVVMLEILTRKEAVYIDEKGEKQPLATSFISKARKNEHREMLDVEIVTNDENVMKVLEEICQIALQCLSPKGDDRPTMEQVVDELQKLVRFHNSSSGQQIDQEDQMESMLVKFPSVSESSGFNTTQYSSVLEISAGAPR</sequence>
<evidence type="ECO:0000256" key="2">
    <source>
        <dbReference type="ARBA" id="ARBA00022840"/>
    </source>
</evidence>
<proteinExistence type="predicted"/>
<dbReference type="InterPro" id="IPR045274">
    <property type="entry name" value="WAK-like"/>
</dbReference>
<dbReference type="GO" id="GO:0005524">
    <property type="term" value="F:ATP binding"/>
    <property type="evidence" value="ECO:0007669"/>
    <property type="project" value="UniProtKB-KW"/>
</dbReference>
<keyword evidence="2" id="KW-0067">ATP-binding</keyword>
<dbReference type="PROSITE" id="PS50011">
    <property type="entry name" value="PROTEIN_KINASE_DOM"/>
    <property type="match status" value="1"/>
</dbReference>
<feature type="domain" description="Protein kinase" evidence="3">
    <location>
        <begin position="1"/>
        <end position="153"/>
    </location>
</feature>
<evidence type="ECO:0000256" key="1">
    <source>
        <dbReference type="ARBA" id="ARBA00022741"/>
    </source>
</evidence>
<dbReference type="SUPFAM" id="SSF56112">
    <property type="entry name" value="Protein kinase-like (PK-like)"/>
    <property type="match status" value="1"/>
</dbReference>
<dbReference type="PANTHER" id="PTHR27005">
    <property type="entry name" value="WALL-ASSOCIATED RECEPTOR KINASE-LIKE 21"/>
    <property type="match status" value="1"/>
</dbReference>
<organism evidence="4 5">
    <name type="scientific">Carex littledalei</name>
    <dbReference type="NCBI Taxonomy" id="544730"/>
    <lineage>
        <taxon>Eukaryota</taxon>
        <taxon>Viridiplantae</taxon>
        <taxon>Streptophyta</taxon>
        <taxon>Embryophyta</taxon>
        <taxon>Tracheophyta</taxon>
        <taxon>Spermatophyta</taxon>
        <taxon>Magnoliopsida</taxon>
        <taxon>Liliopsida</taxon>
        <taxon>Poales</taxon>
        <taxon>Cyperaceae</taxon>
        <taxon>Cyperoideae</taxon>
        <taxon>Cariceae</taxon>
        <taxon>Carex</taxon>
        <taxon>Carex subgen. Euthyceras</taxon>
    </lineage>
</organism>
<keyword evidence="4" id="KW-0418">Kinase</keyword>
<evidence type="ECO:0000259" key="3">
    <source>
        <dbReference type="PROSITE" id="PS50011"/>
    </source>
</evidence>
<reference evidence="4" key="1">
    <citation type="submission" date="2020-01" db="EMBL/GenBank/DDBJ databases">
        <title>Genome sequence of Kobresia littledalei, the first chromosome-level genome in the family Cyperaceae.</title>
        <authorList>
            <person name="Qu G."/>
        </authorList>
    </citation>
    <scope>NUCLEOTIDE SEQUENCE</scope>
    <source>
        <strain evidence="4">C.B.Clarke</strain>
        <tissue evidence="4">Leaf</tissue>
    </source>
</reference>
<dbReference type="EMBL" id="SWLB01000020">
    <property type="protein sequence ID" value="KAF3325447.1"/>
    <property type="molecule type" value="Genomic_DNA"/>
</dbReference>
<protein>
    <submittedName>
        <fullName evidence="4">Wall-associated receptor kinase 1-like protein</fullName>
    </submittedName>
</protein>